<evidence type="ECO:0000256" key="10">
    <source>
        <dbReference type="HAMAP-Rule" id="MF_01037"/>
    </source>
</evidence>
<dbReference type="GO" id="GO:0050660">
    <property type="term" value="F:flavin adenine dinucleotide binding"/>
    <property type="evidence" value="ECO:0007669"/>
    <property type="project" value="UniProtKB-UniRule"/>
</dbReference>
<keyword evidence="6 10" id="KW-0819">tRNA processing</keyword>
<keyword evidence="9 10" id="KW-0520">NAD</keyword>
<evidence type="ECO:0000313" key="12">
    <source>
        <dbReference type="EMBL" id="ATZ17417.1"/>
    </source>
</evidence>
<dbReference type="PANTHER" id="PTHR11806">
    <property type="entry name" value="GLUCOSE INHIBITED DIVISION PROTEIN A"/>
    <property type="match status" value="1"/>
</dbReference>
<evidence type="ECO:0000256" key="7">
    <source>
        <dbReference type="ARBA" id="ARBA00022827"/>
    </source>
</evidence>
<dbReference type="AlphaFoldDB" id="A0A2K8NUH6"/>
<accession>A0A2K8NUH6</accession>
<dbReference type="GO" id="GO:0002098">
    <property type="term" value="P:tRNA wobble uridine modification"/>
    <property type="evidence" value="ECO:0007669"/>
    <property type="project" value="TreeGrafter"/>
</dbReference>
<dbReference type="HAMAP" id="MF_01037">
    <property type="entry name" value="TrmFO"/>
    <property type="match status" value="1"/>
</dbReference>
<dbReference type="InterPro" id="IPR036188">
    <property type="entry name" value="FAD/NAD-bd_sf"/>
</dbReference>
<feature type="domain" description="MnmG N-terminal" evidence="11">
    <location>
        <begin position="4"/>
        <end position="368"/>
    </location>
</feature>
<dbReference type="PANTHER" id="PTHR11806:SF2">
    <property type="entry name" value="METHYLENETETRAHYDROFOLATE--TRNA-(URACIL-5-)-METHYLTRANSFERASE TRMFO"/>
    <property type="match status" value="1"/>
</dbReference>
<evidence type="ECO:0000256" key="4">
    <source>
        <dbReference type="ARBA" id="ARBA00022630"/>
    </source>
</evidence>
<dbReference type="GO" id="GO:0005829">
    <property type="term" value="C:cytosol"/>
    <property type="evidence" value="ECO:0007669"/>
    <property type="project" value="TreeGrafter"/>
</dbReference>
<evidence type="ECO:0000256" key="5">
    <source>
        <dbReference type="ARBA" id="ARBA00022679"/>
    </source>
</evidence>
<evidence type="ECO:0000256" key="2">
    <source>
        <dbReference type="ARBA" id="ARBA00022490"/>
    </source>
</evidence>
<name>A0A2K8NUH6_9MOLU</name>
<keyword evidence="3 10" id="KW-0489">Methyltransferase</keyword>
<gene>
    <name evidence="12" type="primary">gid</name>
    <name evidence="10" type="synonym">trmFO</name>
    <name evidence="12" type="ORF">ELUMI_v1c06950</name>
</gene>
<comment type="similarity">
    <text evidence="10">Belongs to the MnmG family. TrmFO subfamily.</text>
</comment>
<evidence type="ECO:0000256" key="1">
    <source>
        <dbReference type="ARBA" id="ARBA00001974"/>
    </source>
</evidence>
<keyword evidence="13" id="KW-1185">Reference proteome</keyword>
<keyword evidence="4 10" id="KW-0285">Flavoprotein</keyword>
<dbReference type="Proteomes" id="UP000232063">
    <property type="component" value="Chromosome"/>
</dbReference>
<reference evidence="12 13" key="1">
    <citation type="submission" date="2017-11" db="EMBL/GenBank/DDBJ databases">
        <title>Genome sequence of Entomoplasma luminosum PIMN-1 (ATCC 49195).</title>
        <authorList>
            <person name="Lo W.-S."/>
            <person name="Gasparich G.E."/>
            <person name="Kuo C.-H."/>
        </authorList>
    </citation>
    <scope>NUCLEOTIDE SEQUENCE [LARGE SCALE GENOMIC DNA]</scope>
    <source>
        <strain evidence="12 13">PIMN-1</strain>
    </source>
</reference>
<dbReference type="NCBIfam" id="TIGR00137">
    <property type="entry name" value="gid_trmFO"/>
    <property type="match status" value="1"/>
</dbReference>
<comment type="catalytic activity">
    <reaction evidence="10">
        <text>uridine(54) in tRNA + (6R)-5,10-methylene-5,6,7,8-tetrahydrofolate + NADH + H(+) = 5-methyluridine(54) in tRNA + (6S)-5,6,7,8-tetrahydrofolate + NAD(+)</text>
        <dbReference type="Rhea" id="RHEA:16873"/>
        <dbReference type="Rhea" id="RHEA-COMP:10167"/>
        <dbReference type="Rhea" id="RHEA-COMP:10193"/>
        <dbReference type="ChEBI" id="CHEBI:15378"/>
        <dbReference type="ChEBI" id="CHEBI:15636"/>
        <dbReference type="ChEBI" id="CHEBI:57453"/>
        <dbReference type="ChEBI" id="CHEBI:57540"/>
        <dbReference type="ChEBI" id="CHEBI:57945"/>
        <dbReference type="ChEBI" id="CHEBI:65315"/>
        <dbReference type="ChEBI" id="CHEBI:74447"/>
        <dbReference type="EC" id="2.1.1.74"/>
    </reaction>
</comment>
<dbReference type="Pfam" id="PF01134">
    <property type="entry name" value="GIDA"/>
    <property type="match status" value="1"/>
</dbReference>
<comment type="function">
    <text evidence="10">Catalyzes the folate-dependent formation of 5-methyl-uridine at position 54 (M-5-U54) in all tRNAs.</text>
</comment>
<dbReference type="KEGG" id="elj:ELUMI_v1c06950"/>
<feature type="binding site" evidence="10">
    <location>
        <begin position="9"/>
        <end position="14"/>
    </location>
    <ligand>
        <name>FAD</name>
        <dbReference type="ChEBI" id="CHEBI:57692"/>
    </ligand>
</feature>
<dbReference type="Gene3D" id="3.50.50.60">
    <property type="entry name" value="FAD/NAD(P)-binding domain"/>
    <property type="match status" value="2"/>
</dbReference>
<dbReference type="EC" id="2.1.1.74" evidence="10"/>
<evidence type="ECO:0000313" key="13">
    <source>
        <dbReference type="Proteomes" id="UP000232063"/>
    </source>
</evidence>
<dbReference type="GO" id="GO:0030488">
    <property type="term" value="P:tRNA methylation"/>
    <property type="evidence" value="ECO:0007669"/>
    <property type="project" value="TreeGrafter"/>
</dbReference>
<keyword evidence="5 10" id="KW-0808">Transferase</keyword>
<dbReference type="SUPFAM" id="SSF51905">
    <property type="entry name" value="FAD/NAD(P)-binding domain"/>
    <property type="match status" value="1"/>
</dbReference>
<keyword evidence="8 10" id="KW-0521">NADP</keyword>
<protein>
    <recommendedName>
        <fullName evidence="10">Methylenetetrahydrofolate--tRNA-(uracil-5-)-methyltransferase TrmFO</fullName>
        <ecNumber evidence="10">2.1.1.74</ecNumber>
    </recommendedName>
    <alternativeName>
        <fullName evidence="10">Folate-dependent tRNA (uracil-5-)-methyltransferase</fullName>
    </alternativeName>
    <alternativeName>
        <fullName evidence="10">Folate-dependent tRNA(M-5-U54)-methyltransferase</fullName>
    </alternativeName>
</protein>
<organism evidence="12 13">
    <name type="scientific">Williamsoniiplasma luminosum</name>
    <dbReference type="NCBI Taxonomy" id="214888"/>
    <lineage>
        <taxon>Bacteria</taxon>
        <taxon>Bacillati</taxon>
        <taxon>Mycoplasmatota</taxon>
        <taxon>Mollicutes</taxon>
        <taxon>Entomoplasmatales</taxon>
        <taxon>Williamsoniiplasma</taxon>
    </lineage>
</organism>
<dbReference type="NCBIfam" id="NF003739">
    <property type="entry name" value="PRK05335.1"/>
    <property type="match status" value="1"/>
</dbReference>
<evidence type="ECO:0000259" key="11">
    <source>
        <dbReference type="Pfam" id="PF01134"/>
    </source>
</evidence>
<evidence type="ECO:0000256" key="8">
    <source>
        <dbReference type="ARBA" id="ARBA00022857"/>
    </source>
</evidence>
<dbReference type="GO" id="GO:0047151">
    <property type="term" value="F:tRNA (uracil(54)-C5)-methyltransferase activity, 5,10-methylenetetrahydrofolate-dependent"/>
    <property type="evidence" value="ECO:0007669"/>
    <property type="project" value="UniProtKB-UniRule"/>
</dbReference>
<proteinExistence type="inferred from homology"/>
<evidence type="ECO:0000256" key="6">
    <source>
        <dbReference type="ARBA" id="ARBA00022694"/>
    </source>
</evidence>
<comment type="cofactor">
    <cofactor evidence="1 10">
        <name>FAD</name>
        <dbReference type="ChEBI" id="CHEBI:57692"/>
    </cofactor>
</comment>
<dbReference type="InterPro" id="IPR040131">
    <property type="entry name" value="MnmG_N"/>
</dbReference>
<dbReference type="OrthoDB" id="9803114at2"/>
<dbReference type="EMBL" id="CP024963">
    <property type="protein sequence ID" value="ATZ17417.1"/>
    <property type="molecule type" value="Genomic_DNA"/>
</dbReference>
<evidence type="ECO:0000256" key="9">
    <source>
        <dbReference type="ARBA" id="ARBA00023027"/>
    </source>
</evidence>
<keyword evidence="7 10" id="KW-0274">FAD</keyword>
<keyword evidence="2 10" id="KW-0963">Cytoplasm</keyword>
<dbReference type="RefSeq" id="WP_025734592.1">
    <property type="nucleotide sequence ID" value="NZ_CP024963.1"/>
</dbReference>
<comment type="catalytic activity">
    <reaction evidence="10">
        <text>uridine(54) in tRNA + (6R)-5,10-methylene-5,6,7,8-tetrahydrofolate + NADPH + H(+) = 5-methyluridine(54) in tRNA + (6S)-5,6,7,8-tetrahydrofolate + NADP(+)</text>
        <dbReference type="Rhea" id="RHEA:62372"/>
        <dbReference type="Rhea" id="RHEA-COMP:10167"/>
        <dbReference type="Rhea" id="RHEA-COMP:10193"/>
        <dbReference type="ChEBI" id="CHEBI:15378"/>
        <dbReference type="ChEBI" id="CHEBI:15636"/>
        <dbReference type="ChEBI" id="CHEBI:57453"/>
        <dbReference type="ChEBI" id="CHEBI:57783"/>
        <dbReference type="ChEBI" id="CHEBI:58349"/>
        <dbReference type="ChEBI" id="CHEBI:65315"/>
        <dbReference type="ChEBI" id="CHEBI:74447"/>
        <dbReference type="EC" id="2.1.1.74"/>
    </reaction>
</comment>
<sequence length="439" mass="49044">MKTKVQVIGAGLAGCEISHYLAQKGYFVTLFESKNVKPNPVQVSKTFAELVCSNSLRSNEITNAVGTLKAEMRLLGSLVIEAAEFAQVPAGASLAVDRVKFSDYITTKIKNNPSIEVVEKEVVDFDASIPTIIATGPLTTPDFQTKIQTLLGTDDFYFFDAVAPIVKKESIDMNKVFRKNRYEKGETSDYLNCPMNKDEYTKFYQELIHGEVAISHLAGEAELKYFEGCMPVEAMAKRGEQTLLFGPMKPKGLRNLDGANNYAVVQLRQDDAKDSLYNLVGFQTNLKWPEQKRIFQLIPGLENAEFVRYGVMHKNNFINSPKLLNLGLQLKTNPNIFFAGQITGVEGYVESSVTGIISAINLDRWLKGLELLTPPSTTVTGALIHYINNASNTDFQPMKANWGIVDDIPDLNKRENKVLKKTLLHERAIEDLQKYLNKI</sequence>
<dbReference type="InterPro" id="IPR004417">
    <property type="entry name" value="TrmFO"/>
</dbReference>
<evidence type="ECO:0000256" key="3">
    <source>
        <dbReference type="ARBA" id="ARBA00022603"/>
    </source>
</evidence>
<dbReference type="InterPro" id="IPR002218">
    <property type="entry name" value="MnmG-rel"/>
</dbReference>
<dbReference type="PROSITE" id="PS51257">
    <property type="entry name" value="PROKAR_LIPOPROTEIN"/>
    <property type="match status" value="1"/>
</dbReference>
<comment type="subcellular location">
    <subcellularLocation>
        <location evidence="10">Cytoplasm</location>
    </subcellularLocation>
</comment>